<dbReference type="Pfam" id="PF17938">
    <property type="entry name" value="TetR_C_29"/>
    <property type="match status" value="1"/>
</dbReference>
<dbReference type="Pfam" id="PF00440">
    <property type="entry name" value="TetR_N"/>
    <property type="match status" value="1"/>
</dbReference>
<dbReference type="PROSITE" id="PS50977">
    <property type="entry name" value="HTH_TETR_2"/>
    <property type="match status" value="1"/>
</dbReference>
<evidence type="ECO:0000313" key="5">
    <source>
        <dbReference type="Proteomes" id="UP001589865"/>
    </source>
</evidence>
<dbReference type="InterPro" id="IPR050109">
    <property type="entry name" value="HTH-type_TetR-like_transc_reg"/>
</dbReference>
<dbReference type="SUPFAM" id="SSF48498">
    <property type="entry name" value="Tetracyclin repressor-like, C-terminal domain"/>
    <property type="match status" value="1"/>
</dbReference>
<dbReference type="Proteomes" id="UP001589865">
    <property type="component" value="Unassembled WGS sequence"/>
</dbReference>
<protein>
    <submittedName>
        <fullName evidence="4">TetR family transcriptional regulator</fullName>
    </submittedName>
</protein>
<dbReference type="PRINTS" id="PR00455">
    <property type="entry name" value="HTHTETR"/>
</dbReference>
<comment type="caution">
    <text evidence="4">The sequence shown here is derived from an EMBL/GenBank/DDBJ whole genome shotgun (WGS) entry which is preliminary data.</text>
</comment>
<dbReference type="InterPro" id="IPR009057">
    <property type="entry name" value="Homeodomain-like_sf"/>
</dbReference>
<organism evidence="4 5">
    <name type="scientific">Roseomonas elaeocarpi</name>
    <dbReference type="NCBI Taxonomy" id="907779"/>
    <lineage>
        <taxon>Bacteria</taxon>
        <taxon>Pseudomonadati</taxon>
        <taxon>Pseudomonadota</taxon>
        <taxon>Alphaproteobacteria</taxon>
        <taxon>Acetobacterales</taxon>
        <taxon>Roseomonadaceae</taxon>
        <taxon>Roseomonas</taxon>
    </lineage>
</organism>
<dbReference type="PANTHER" id="PTHR30328:SF54">
    <property type="entry name" value="HTH-TYPE TRANSCRIPTIONAL REPRESSOR SCO4008"/>
    <property type="match status" value="1"/>
</dbReference>
<proteinExistence type="predicted"/>
<keyword evidence="5" id="KW-1185">Reference proteome</keyword>
<dbReference type="SUPFAM" id="SSF46689">
    <property type="entry name" value="Homeodomain-like"/>
    <property type="match status" value="1"/>
</dbReference>
<dbReference type="InterPro" id="IPR036271">
    <property type="entry name" value="Tet_transcr_reg_TetR-rel_C_sf"/>
</dbReference>
<accession>A0ABV6JXA6</accession>
<dbReference type="Gene3D" id="1.10.357.10">
    <property type="entry name" value="Tetracycline Repressor, domain 2"/>
    <property type="match status" value="1"/>
</dbReference>
<evidence type="ECO:0000313" key="4">
    <source>
        <dbReference type="EMBL" id="MFC0409952.1"/>
    </source>
</evidence>
<keyword evidence="1 2" id="KW-0238">DNA-binding</keyword>
<dbReference type="InterPro" id="IPR041474">
    <property type="entry name" value="NicS_C"/>
</dbReference>
<sequence length="214" mass="23630">MDLLPEPPARHGRAAATRQRILDAALAEFAANGLSGARVDEIAARSGANKRMLYAYFGSKEELWMVVLERAYAAKRAEERALAVNNLPPVEAMTALVRFNLRYVARHPEFVALLNAENLHRAAYLARSESVRALYSPLLEVLRDVLRRGVEAGQFRADADPVQCYLTIVSLGHFYVANMHTLSTIFGVDLGSEAALAAREQHCVQVVLGYLRPA</sequence>
<dbReference type="RefSeq" id="WP_377045700.1">
    <property type="nucleotide sequence ID" value="NZ_JBHLUN010000012.1"/>
</dbReference>
<feature type="domain" description="HTH tetR-type" evidence="3">
    <location>
        <begin position="15"/>
        <end position="75"/>
    </location>
</feature>
<dbReference type="PANTHER" id="PTHR30328">
    <property type="entry name" value="TRANSCRIPTIONAL REPRESSOR"/>
    <property type="match status" value="1"/>
</dbReference>
<name>A0ABV6JXA6_9PROT</name>
<evidence type="ECO:0000259" key="3">
    <source>
        <dbReference type="PROSITE" id="PS50977"/>
    </source>
</evidence>
<reference evidence="4 5" key="1">
    <citation type="submission" date="2024-09" db="EMBL/GenBank/DDBJ databases">
        <authorList>
            <person name="Sun Q."/>
            <person name="Mori K."/>
        </authorList>
    </citation>
    <scope>NUCLEOTIDE SEQUENCE [LARGE SCALE GENOMIC DNA]</scope>
    <source>
        <strain evidence="4 5">TBRC 5777</strain>
    </source>
</reference>
<feature type="DNA-binding region" description="H-T-H motif" evidence="2">
    <location>
        <begin position="38"/>
        <end position="57"/>
    </location>
</feature>
<dbReference type="InterPro" id="IPR001647">
    <property type="entry name" value="HTH_TetR"/>
</dbReference>
<evidence type="ECO:0000256" key="1">
    <source>
        <dbReference type="ARBA" id="ARBA00023125"/>
    </source>
</evidence>
<dbReference type="EMBL" id="JBHLUN010000012">
    <property type="protein sequence ID" value="MFC0409952.1"/>
    <property type="molecule type" value="Genomic_DNA"/>
</dbReference>
<gene>
    <name evidence="4" type="ORF">ACFFGY_16995</name>
</gene>
<evidence type="ECO:0000256" key="2">
    <source>
        <dbReference type="PROSITE-ProRule" id="PRU00335"/>
    </source>
</evidence>